<evidence type="ECO:0000259" key="1">
    <source>
        <dbReference type="Pfam" id="PF01965"/>
    </source>
</evidence>
<keyword evidence="3" id="KW-1185">Reference proteome</keyword>
<dbReference type="InterPro" id="IPR029062">
    <property type="entry name" value="Class_I_gatase-like"/>
</dbReference>
<dbReference type="InterPro" id="IPR002818">
    <property type="entry name" value="DJ-1/PfpI"/>
</dbReference>
<proteinExistence type="predicted"/>
<dbReference type="SUPFAM" id="SSF52317">
    <property type="entry name" value="Class I glutamine amidotransferase-like"/>
    <property type="match status" value="1"/>
</dbReference>
<protein>
    <submittedName>
        <fullName evidence="2">Peptidase</fullName>
    </submittedName>
</protein>
<dbReference type="KEGG" id="byl:A4V09_12860"/>
<dbReference type="Pfam" id="PF01965">
    <property type="entry name" value="DJ-1_PfpI"/>
    <property type="match status" value="1"/>
</dbReference>
<sequence length="195" mass="21559">MDVNMVLFDDFEGMDVFGPAEILGKLQKYYHIRYLSVSGDVINSVQGAKIWTDFLIPGEIEGVLLIPGGKGARRLLWQDERTLNLVKRAAENADTCLMVGSGSAVLAQTGLLYRRKLADCPLDKNWNRMFTAGIERIEGARVVADGKYYSCSSTASGLDMTLWMVADQIDIDVAQEAARQTGYPWDSCGGEEIYC</sequence>
<evidence type="ECO:0000313" key="3">
    <source>
        <dbReference type="Proteomes" id="UP000092574"/>
    </source>
</evidence>
<name>A0A1C7ICL9_9FIRM</name>
<dbReference type="STRING" id="1796616.A4V09_12860"/>
<dbReference type="Gene3D" id="3.40.50.880">
    <property type="match status" value="1"/>
</dbReference>
<accession>A0A1C7ICL9</accession>
<evidence type="ECO:0000313" key="2">
    <source>
        <dbReference type="EMBL" id="ANU76583.1"/>
    </source>
</evidence>
<gene>
    <name evidence="2" type="ORF">A4V09_12860</name>
</gene>
<dbReference type="PANTHER" id="PTHR43130">
    <property type="entry name" value="ARAC-FAMILY TRANSCRIPTIONAL REGULATOR"/>
    <property type="match status" value="1"/>
</dbReference>
<dbReference type="InterPro" id="IPR052158">
    <property type="entry name" value="INH-QAR"/>
</dbReference>
<dbReference type="EMBL" id="CP015405">
    <property type="protein sequence ID" value="ANU76583.1"/>
    <property type="molecule type" value="Genomic_DNA"/>
</dbReference>
<organism evidence="2 3">
    <name type="scientific">Blautia pseudococcoides</name>
    <dbReference type="NCBI Taxonomy" id="1796616"/>
    <lineage>
        <taxon>Bacteria</taxon>
        <taxon>Bacillati</taxon>
        <taxon>Bacillota</taxon>
        <taxon>Clostridia</taxon>
        <taxon>Lachnospirales</taxon>
        <taxon>Lachnospiraceae</taxon>
        <taxon>Blautia</taxon>
    </lineage>
</organism>
<reference evidence="2" key="1">
    <citation type="submission" date="2017-04" db="EMBL/GenBank/DDBJ databases">
        <title>Complete Genome Sequences of Twelve Strains of a Stable Defined Moderately Diverse Mouse Microbiota 2 (sDMDMm2).</title>
        <authorList>
            <person name="Uchimura Y."/>
            <person name="Wyss M."/>
            <person name="Brugiroux S."/>
            <person name="Limenitakis J.P."/>
            <person name="Stecher B."/>
            <person name="McCoy K.D."/>
            <person name="Macpherson A.J."/>
        </authorList>
    </citation>
    <scope>NUCLEOTIDE SEQUENCE</scope>
    <source>
        <strain evidence="2">YL58</strain>
    </source>
</reference>
<dbReference type="AlphaFoldDB" id="A0A1C7ICL9"/>
<dbReference type="PANTHER" id="PTHR43130:SF15">
    <property type="entry name" value="THIJ_PFPI FAMILY PROTEIN (AFU_ORTHOLOGUE AFUA_5G14240)"/>
    <property type="match status" value="1"/>
</dbReference>
<feature type="domain" description="DJ-1/PfpI" evidence="1">
    <location>
        <begin position="3"/>
        <end position="162"/>
    </location>
</feature>
<dbReference type="OrthoDB" id="6382410at2"/>
<dbReference type="RefSeq" id="WP_065542744.1">
    <property type="nucleotide sequence ID" value="NZ_CP015405.2"/>
</dbReference>
<dbReference type="Proteomes" id="UP000092574">
    <property type="component" value="Chromosome"/>
</dbReference>